<accession>A0AAV4DAG3</accession>
<protein>
    <submittedName>
        <fullName evidence="1">Uncharacterized protein</fullName>
    </submittedName>
</protein>
<organism evidence="1 2">
    <name type="scientific">Plakobranchus ocellatus</name>
    <dbReference type="NCBI Taxonomy" id="259542"/>
    <lineage>
        <taxon>Eukaryota</taxon>
        <taxon>Metazoa</taxon>
        <taxon>Spiralia</taxon>
        <taxon>Lophotrochozoa</taxon>
        <taxon>Mollusca</taxon>
        <taxon>Gastropoda</taxon>
        <taxon>Heterobranchia</taxon>
        <taxon>Euthyneura</taxon>
        <taxon>Panpulmonata</taxon>
        <taxon>Sacoglossa</taxon>
        <taxon>Placobranchoidea</taxon>
        <taxon>Plakobranchidae</taxon>
        <taxon>Plakobranchus</taxon>
    </lineage>
</organism>
<evidence type="ECO:0000313" key="2">
    <source>
        <dbReference type="Proteomes" id="UP000735302"/>
    </source>
</evidence>
<dbReference type="AlphaFoldDB" id="A0AAV4DAG3"/>
<evidence type="ECO:0000313" key="1">
    <source>
        <dbReference type="EMBL" id="GFO41017.1"/>
    </source>
</evidence>
<proteinExistence type="predicted"/>
<comment type="caution">
    <text evidence="1">The sequence shown here is derived from an EMBL/GenBank/DDBJ whole genome shotgun (WGS) entry which is preliminary data.</text>
</comment>
<keyword evidence="2" id="KW-1185">Reference proteome</keyword>
<reference evidence="1 2" key="1">
    <citation type="journal article" date="2021" name="Elife">
        <title>Chloroplast acquisition without the gene transfer in kleptoplastic sea slugs, Plakobranchus ocellatus.</title>
        <authorList>
            <person name="Maeda T."/>
            <person name="Takahashi S."/>
            <person name="Yoshida T."/>
            <person name="Shimamura S."/>
            <person name="Takaki Y."/>
            <person name="Nagai Y."/>
            <person name="Toyoda A."/>
            <person name="Suzuki Y."/>
            <person name="Arimoto A."/>
            <person name="Ishii H."/>
            <person name="Satoh N."/>
            <person name="Nishiyama T."/>
            <person name="Hasebe M."/>
            <person name="Maruyama T."/>
            <person name="Minagawa J."/>
            <person name="Obokata J."/>
            <person name="Shigenobu S."/>
        </authorList>
    </citation>
    <scope>NUCLEOTIDE SEQUENCE [LARGE SCALE GENOMIC DNA]</scope>
</reference>
<name>A0AAV4DAG3_9GAST</name>
<sequence>MVIVAWVEMLSVKVKVFGWWYARSLTYRSRVNQAEEALKAIDYTKLPDAEDQDSWDVEGTEASKYQSQPLEVRTAKRWKTEGAN</sequence>
<dbReference type="EMBL" id="BLXT01007646">
    <property type="protein sequence ID" value="GFO41017.1"/>
    <property type="molecule type" value="Genomic_DNA"/>
</dbReference>
<gene>
    <name evidence="1" type="ORF">PoB_006752200</name>
</gene>
<dbReference type="Proteomes" id="UP000735302">
    <property type="component" value="Unassembled WGS sequence"/>
</dbReference>